<evidence type="ECO:0008006" key="2">
    <source>
        <dbReference type="Google" id="ProtNLM"/>
    </source>
</evidence>
<reference evidence="1" key="1">
    <citation type="submission" date="2021-01" db="EMBL/GenBank/DDBJ databases">
        <authorList>
            <person name="Corre E."/>
            <person name="Pelletier E."/>
            <person name="Niang G."/>
            <person name="Scheremetjew M."/>
            <person name="Finn R."/>
            <person name="Kale V."/>
            <person name="Holt S."/>
            <person name="Cochrane G."/>
            <person name="Meng A."/>
            <person name="Brown T."/>
            <person name="Cohen L."/>
        </authorList>
    </citation>
    <scope>NUCLEOTIDE SEQUENCE</scope>
    <source>
        <strain evidence="1">CCMP622</strain>
    </source>
</reference>
<sequence>MRKLGRSGGGAYQDEQRLDNDDLALASLNLFAVYLKRKEFRKAAEALQRERTLNPTLGAIAYQMGIVAQKARKASKKEGEASEAARVAEELGDPARWFNEAIKLNPASDSYKKALEKESKT</sequence>
<dbReference type="InterPro" id="IPR011990">
    <property type="entry name" value="TPR-like_helical_dom_sf"/>
</dbReference>
<organism evidence="1">
    <name type="scientific">Lotharella oceanica</name>
    <dbReference type="NCBI Taxonomy" id="641309"/>
    <lineage>
        <taxon>Eukaryota</taxon>
        <taxon>Sar</taxon>
        <taxon>Rhizaria</taxon>
        <taxon>Cercozoa</taxon>
        <taxon>Chlorarachniophyceae</taxon>
        <taxon>Lotharella</taxon>
    </lineage>
</organism>
<dbReference type="EMBL" id="HBHP01002933">
    <property type="protein sequence ID" value="CAD9747589.1"/>
    <property type="molecule type" value="Transcribed_RNA"/>
</dbReference>
<gene>
    <name evidence="1" type="ORF">LSP00402_LOCUS1852</name>
</gene>
<accession>A0A7S2TG56</accession>
<dbReference type="AlphaFoldDB" id="A0A7S2TG56"/>
<dbReference type="Gene3D" id="1.25.40.10">
    <property type="entry name" value="Tetratricopeptide repeat domain"/>
    <property type="match status" value="1"/>
</dbReference>
<dbReference type="SUPFAM" id="SSF48452">
    <property type="entry name" value="TPR-like"/>
    <property type="match status" value="1"/>
</dbReference>
<name>A0A7S2TG56_9EUKA</name>
<evidence type="ECO:0000313" key="1">
    <source>
        <dbReference type="EMBL" id="CAD9747589.1"/>
    </source>
</evidence>
<proteinExistence type="predicted"/>
<protein>
    <recommendedName>
        <fullName evidence="2">Tetratricopeptide repeat protein</fullName>
    </recommendedName>
</protein>